<dbReference type="GO" id="GO:0003700">
    <property type="term" value="F:DNA-binding transcription factor activity"/>
    <property type="evidence" value="ECO:0007669"/>
    <property type="project" value="InterPro"/>
</dbReference>
<protein>
    <recommendedName>
        <fullName evidence="2">WRKY domain-containing protein</fullName>
    </recommendedName>
</protein>
<gene>
    <name evidence="3" type="ORF">L1049_015462</name>
</gene>
<sequence length="451" mass="51795">MEFSQTLTLIQSPPPFSAEQLNTTGKRPNSPSEMALESYSTALNICYIPHRVEEEHIPKIGQQFHSLDDARKFYNKYAKHVGFSIRSGSSRKKGDEIIKKIYNYCKEGEKVIKNNDDKKRRRGITREGCNAKLVVVKAQKGSDYVVTSFVEGHTHILTSPRRVHLLRSQRRVNSPHKSLLHTFSAANISTHQTMTVLELQAGGLENIGCTEADIRNYERDLRKLVDGHDADMLNEHFMFEQEKNSSFTFTIKADSENKFTHCFWADATSKKAYKFFGDVVIFDTTYNTNKYGLIFAPIVGVNNHWQTVMFGCAFLSGETTDSFVWLFEQFLKAMPASPPKMIITGQDPAMSNAIAQLFPNALHRYCSWHILNKFSEKLNAISLKVYYEDFKKCIWNSESNEEFESDWLNIIQKCDFQDNGWLNTMYGLRERWVPAYVRHVFSAGMSSSQRA</sequence>
<feature type="compositionally biased region" description="Polar residues" evidence="1">
    <location>
        <begin position="19"/>
        <end position="33"/>
    </location>
</feature>
<evidence type="ECO:0000313" key="4">
    <source>
        <dbReference type="Proteomes" id="UP001415857"/>
    </source>
</evidence>
<evidence type="ECO:0000256" key="1">
    <source>
        <dbReference type="SAM" id="MobiDB-lite"/>
    </source>
</evidence>
<dbReference type="Pfam" id="PF10551">
    <property type="entry name" value="MULE"/>
    <property type="match status" value="1"/>
</dbReference>
<dbReference type="AlphaFoldDB" id="A0AAP0RZQ1"/>
<accession>A0AAP0RZQ1</accession>
<reference evidence="3 4" key="1">
    <citation type="journal article" date="2024" name="Plant J.">
        <title>Genome sequences and population genomics reveal climatic adaptation and genomic divergence between two closely related sweetgum species.</title>
        <authorList>
            <person name="Xu W.Q."/>
            <person name="Ren C.Q."/>
            <person name="Zhang X.Y."/>
            <person name="Comes H.P."/>
            <person name="Liu X.H."/>
            <person name="Li Y.G."/>
            <person name="Kettle C.J."/>
            <person name="Jalonen R."/>
            <person name="Gaisberger H."/>
            <person name="Ma Y.Z."/>
            <person name="Qiu Y.X."/>
        </authorList>
    </citation>
    <scope>NUCLEOTIDE SEQUENCE [LARGE SCALE GENOMIC DNA]</scope>
    <source>
        <strain evidence="3">Hangzhou</strain>
    </source>
</reference>
<feature type="region of interest" description="Disordered" evidence="1">
    <location>
        <begin position="13"/>
        <end position="33"/>
    </location>
</feature>
<name>A0AAP0RZQ1_LIQFO</name>
<dbReference type="InterPro" id="IPR003657">
    <property type="entry name" value="WRKY_dom"/>
</dbReference>
<organism evidence="3 4">
    <name type="scientific">Liquidambar formosana</name>
    <name type="common">Formosan gum</name>
    <dbReference type="NCBI Taxonomy" id="63359"/>
    <lineage>
        <taxon>Eukaryota</taxon>
        <taxon>Viridiplantae</taxon>
        <taxon>Streptophyta</taxon>
        <taxon>Embryophyta</taxon>
        <taxon>Tracheophyta</taxon>
        <taxon>Spermatophyta</taxon>
        <taxon>Magnoliopsida</taxon>
        <taxon>eudicotyledons</taxon>
        <taxon>Gunneridae</taxon>
        <taxon>Pentapetalae</taxon>
        <taxon>Saxifragales</taxon>
        <taxon>Altingiaceae</taxon>
        <taxon>Liquidambar</taxon>
    </lineage>
</organism>
<dbReference type="Proteomes" id="UP001415857">
    <property type="component" value="Unassembled WGS sequence"/>
</dbReference>
<dbReference type="Pfam" id="PF03101">
    <property type="entry name" value="FAR1"/>
    <property type="match status" value="1"/>
</dbReference>
<keyword evidence="4" id="KW-1185">Reference proteome</keyword>
<dbReference type="InterPro" id="IPR004330">
    <property type="entry name" value="FAR1_DNA_bnd_dom"/>
</dbReference>
<dbReference type="PANTHER" id="PTHR47718">
    <property type="entry name" value="OS01G0519700 PROTEIN"/>
    <property type="match status" value="1"/>
</dbReference>
<dbReference type="InterPro" id="IPR018289">
    <property type="entry name" value="MULE_transposase_dom"/>
</dbReference>
<proteinExistence type="predicted"/>
<comment type="caution">
    <text evidence="3">The sequence shown here is derived from an EMBL/GenBank/DDBJ whole genome shotgun (WGS) entry which is preliminary data.</text>
</comment>
<evidence type="ECO:0000313" key="3">
    <source>
        <dbReference type="EMBL" id="KAK9287053.1"/>
    </source>
</evidence>
<dbReference type="GO" id="GO:0043565">
    <property type="term" value="F:sequence-specific DNA binding"/>
    <property type="evidence" value="ECO:0007669"/>
    <property type="project" value="InterPro"/>
</dbReference>
<dbReference type="EMBL" id="JBBPBK010000004">
    <property type="protein sequence ID" value="KAK9287053.1"/>
    <property type="molecule type" value="Genomic_DNA"/>
</dbReference>
<dbReference type="PROSITE" id="PS50811">
    <property type="entry name" value="WRKY"/>
    <property type="match status" value="1"/>
</dbReference>
<evidence type="ECO:0000259" key="2">
    <source>
        <dbReference type="PROSITE" id="PS50811"/>
    </source>
</evidence>
<feature type="domain" description="WRKY" evidence="2">
    <location>
        <begin position="93"/>
        <end position="158"/>
    </location>
</feature>